<evidence type="ECO:0000256" key="9">
    <source>
        <dbReference type="ARBA" id="ARBA00023002"/>
    </source>
</evidence>
<keyword evidence="10 15" id="KW-0520">NAD</keyword>
<dbReference type="SUPFAM" id="SSF52343">
    <property type="entry name" value="Ferredoxin reductase-like, C-terminal NADP-linked domain"/>
    <property type="match status" value="1"/>
</dbReference>
<dbReference type="Pfam" id="PF00175">
    <property type="entry name" value="NAD_binding_1"/>
    <property type="match status" value="1"/>
</dbReference>
<comment type="similarity">
    <text evidence="3 15">Belongs to the flavoprotein pyridine nucleotide cytochrome reductase family.</text>
</comment>
<dbReference type="AlphaFoldDB" id="C4R8S5"/>
<accession>C4R8S5</accession>
<feature type="binding site" evidence="14">
    <location>
        <position position="131"/>
    </location>
    <ligand>
        <name>FAD</name>
        <dbReference type="ChEBI" id="CHEBI:57692"/>
    </ligand>
</feature>
<dbReference type="InterPro" id="IPR001433">
    <property type="entry name" value="OxRdtase_FAD/NAD-bd"/>
</dbReference>
<dbReference type="SUPFAM" id="SSF63380">
    <property type="entry name" value="Riboflavin synthase domain-like"/>
    <property type="match status" value="1"/>
</dbReference>
<reference evidence="17 18" key="1">
    <citation type="journal article" date="2009" name="Nat. Biotechnol.">
        <title>Genome sequence of the recombinant protein production host Pichia pastoris.</title>
        <authorList>
            <person name="De Schutter K."/>
            <person name="Lin Y.C."/>
            <person name="Tiels P."/>
            <person name="Van Hecke A."/>
            <person name="Glinka S."/>
            <person name="Weber-Lehmann J."/>
            <person name="Rouze P."/>
            <person name="Van de Peer Y."/>
            <person name="Callewaert N."/>
        </authorList>
    </citation>
    <scope>NUCLEOTIDE SEQUENCE [LARGE SCALE GENOMIC DNA]</scope>
    <source>
        <strain evidence="18">GS115 / ATCC 20864</strain>
    </source>
</reference>
<evidence type="ECO:0000256" key="11">
    <source>
        <dbReference type="ARBA" id="ARBA00023128"/>
    </source>
</evidence>
<dbReference type="CDD" id="cd06183">
    <property type="entry name" value="cyt_b5_reduct_like"/>
    <property type="match status" value="1"/>
</dbReference>
<evidence type="ECO:0000256" key="13">
    <source>
        <dbReference type="ARBA" id="ARBA00047682"/>
    </source>
</evidence>
<feature type="binding site" evidence="14">
    <location>
        <position position="107"/>
    </location>
    <ligand>
        <name>FAD</name>
        <dbReference type="ChEBI" id="CHEBI:57692"/>
    </ligand>
</feature>
<comment type="catalytic activity">
    <reaction evidence="13 15">
        <text>2 Fe(III)-[cytochrome b5] + NADH = 2 Fe(II)-[cytochrome b5] + NAD(+) + H(+)</text>
        <dbReference type="Rhea" id="RHEA:46680"/>
        <dbReference type="Rhea" id="RHEA-COMP:10438"/>
        <dbReference type="Rhea" id="RHEA-COMP:10439"/>
        <dbReference type="ChEBI" id="CHEBI:15378"/>
        <dbReference type="ChEBI" id="CHEBI:29033"/>
        <dbReference type="ChEBI" id="CHEBI:29034"/>
        <dbReference type="ChEBI" id="CHEBI:57540"/>
        <dbReference type="ChEBI" id="CHEBI:57945"/>
        <dbReference type="EC" id="1.6.2.2"/>
    </reaction>
</comment>
<evidence type="ECO:0000256" key="15">
    <source>
        <dbReference type="RuleBase" id="RU361226"/>
    </source>
</evidence>
<feature type="binding site" evidence="14">
    <location>
        <position position="124"/>
    </location>
    <ligand>
        <name>FAD</name>
        <dbReference type="ChEBI" id="CHEBI:57692"/>
    </ligand>
</feature>
<evidence type="ECO:0000256" key="3">
    <source>
        <dbReference type="ARBA" id="ARBA00006105"/>
    </source>
</evidence>
<dbReference type="eggNOG" id="KOG0534">
    <property type="taxonomic scope" value="Eukaryota"/>
</dbReference>
<dbReference type="InterPro" id="IPR008333">
    <property type="entry name" value="Cbr1-like_FAD-bd_dom"/>
</dbReference>
<dbReference type="PRINTS" id="PR00406">
    <property type="entry name" value="CYTB5RDTASE"/>
</dbReference>
<evidence type="ECO:0000313" key="18">
    <source>
        <dbReference type="Proteomes" id="UP000000314"/>
    </source>
</evidence>
<comment type="subcellular location">
    <subcellularLocation>
        <location evidence="2">Mitochondrion outer membrane</location>
        <topology evidence="2">Single-pass membrane protein</topology>
    </subcellularLocation>
</comment>
<keyword evidence="8" id="KW-1133">Transmembrane helix</keyword>
<dbReference type="PROSITE" id="PS51384">
    <property type="entry name" value="FAD_FR"/>
    <property type="match status" value="1"/>
</dbReference>
<evidence type="ECO:0000256" key="2">
    <source>
        <dbReference type="ARBA" id="ARBA00004572"/>
    </source>
</evidence>
<dbReference type="OMA" id="KGPEMQK"/>
<dbReference type="InterPro" id="IPR001834">
    <property type="entry name" value="CBR-like"/>
</dbReference>
<dbReference type="PRINTS" id="PR00371">
    <property type="entry name" value="FPNCR"/>
</dbReference>
<dbReference type="FunFam" id="2.40.30.10:FF:000032">
    <property type="entry name" value="NADH-cytochrome b5 reductase"/>
    <property type="match status" value="1"/>
</dbReference>
<dbReference type="HOGENOM" id="CLU_003827_9_1_1"/>
<organism evidence="17 18">
    <name type="scientific">Komagataella phaffii (strain GS115 / ATCC 20864)</name>
    <name type="common">Yeast</name>
    <name type="synonym">Pichia pastoris</name>
    <dbReference type="NCBI Taxonomy" id="644223"/>
    <lineage>
        <taxon>Eukaryota</taxon>
        <taxon>Fungi</taxon>
        <taxon>Dikarya</taxon>
        <taxon>Ascomycota</taxon>
        <taxon>Saccharomycotina</taxon>
        <taxon>Pichiomycetes</taxon>
        <taxon>Pichiales</taxon>
        <taxon>Pichiaceae</taxon>
        <taxon>Komagataella</taxon>
    </lineage>
</organism>
<evidence type="ECO:0000256" key="10">
    <source>
        <dbReference type="ARBA" id="ARBA00023027"/>
    </source>
</evidence>
<feature type="binding site" evidence="14">
    <location>
        <position position="173"/>
    </location>
    <ligand>
        <name>FAD</name>
        <dbReference type="ChEBI" id="CHEBI:57692"/>
    </ligand>
</feature>
<dbReference type="EMBL" id="FN392322">
    <property type="protein sequence ID" value="CAY72000.1"/>
    <property type="molecule type" value="Genomic_DNA"/>
</dbReference>
<dbReference type="OrthoDB" id="432685at2759"/>
<evidence type="ECO:0000256" key="12">
    <source>
        <dbReference type="ARBA" id="ARBA00023136"/>
    </source>
</evidence>
<dbReference type="InterPro" id="IPR017927">
    <property type="entry name" value="FAD-bd_FR_type"/>
</dbReference>
<proteinExistence type="inferred from homology"/>
<keyword evidence="6" id="KW-1000">Mitochondrion outer membrane</keyword>
<dbReference type="KEGG" id="ppa:PAS_chr4_0737"/>
<evidence type="ECO:0000256" key="5">
    <source>
        <dbReference type="ARBA" id="ARBA00022692"/>
    </source>
</evidence>
<evidence type="ECO:0000256" key="6">
    <source>
        <dbReference type="ARBA" id="ARBA00022787"/>
    </source>
</evidence>
<feature type="binding site" evidence="14">
    <location>
        <position position="105"/>
    </location>
    <ligand>
        <name>FAD</name>
        <dbReference type="ChEBI" id="CHEBI:57692"/>
    </ligand>
</feature>
<dbReference type="RefSeq" id="XP_002494179.1">
    <property type="nucleotide sequence ID" value="XM_002494134.1"/>
</dbReference>
<evidence type="ECO:0000313" key="17">
    <source>
        <dbReference type="EMBL" id="CAY72000.1"/>
    </source>
</evidence>
<keyword evidence="12" id="KW-0472">Membrane</keyword>
<keyword evidence="18" id="KW-1185">Reference proteome</keyword>
<dbReference type="InterPro" id="IPR039261">
    <property type="entry name" value="FNR_nucleotide-bd"/>
</dbReference>
<feature type="domain" description="FAD-binding FR-type" evidence="16">
    <location>
        <begin position="52"/>
        <end position="156"/>
    </location>
</feature>
<gene>
    <name evidence="17" type="ordered locus">PAS_chr4_0737</name>
</gene>
<dbReference type="STRING" id="644223.C4R8S5"/>
<keyword evidence="5" id="KW-0812">Transmembrane</keyword>
<keyword evidence="9 15" id="KW-0560">Oxidoreductase</keyword>
<dbReference type="GO" id="GO:0005741">
    <property type="term" value="C:mitochondrial outer membrane"/>
    <property type="evidence" value="ECO:0007669"/>
    <property type="project" value="UniProtKB-SubCell"/>
</dbReference>
<dbReference type="SMR" id="C4R8S5"/>
<dbReference type="PANTHER" id="PTHR19370">
    <property type="entry name" value="NADH-CYTOCHROME B5 REDUCTASE"/>
    <property type="match status" value="1"/>
</dbReference>
<evidence type="ECO:0000256" key="7">
    <source>
        <dbReference type="ARBA" id="ARBA00022827"/>
    </source>
</evidence>
<evidence type="ECO:0000256" key="14">
    <source>
        <dbReference type="PIRSR" id="PIRSR601834-1"/>
    </source>
</evidence>
<evidence type="ECO:0000256" key="4">
    <source>
        <dbReference type="ARBA" id="ARBA00022630"/>
    </source>
</evidence>
<dbReference type="GO" id="GO:0006696">
    <property type="term" value="P:ergosterol biosynthetic process"/>
    <property type="evidence" value="ECO:0007669"/>
    <property type="project" value="TreeGrafter"/>
</dbReference>
<dbReference type="Pfam" id="PF00970">
    <property type="entry name" value="FAD_binding_6"/>
    <property type="match status" value="1"/>
</dbReference>
<keyword evidence="11" id="KW-0496">Mitochondrion</keyword>
<feature type="binding site" evidence="14">
    <location>
        <position position="106"/>
    </location>
    <ligand>
        <name>FAD</name>
        <dbReference type="ChEBI" id="CHEBI:57692"/>
    </ligand>
</feature>
<keyword evidence="4 14" id="KW-0285">Flavoprotein</keyword>
<dbReference type="FunFam" id="3.40.50.80:FF:000009">
    <property type="entry name" value="NADH-cytochrome b5 reductase"/>
    <property type="match status" value="1"/>
</dbReference>
<dbReference type="Gene3D" id="2.40.30.10">
    <property type="entry name" value="Translation factors"/>
    <property type="match status" value="1"/>
</dbReference>
<dbReference type="Proteomes" id="UP000000314">
    <property type="component" value="Chromosome 4"/>
</dbReference>
<dbReference type="Gene3D" id="3.40.50.80">
    <property type="entry name" value="Nucleotide-binding domain of ferredoxin-NADP reductase (FNR) module"/>
    <property type="match status" value="1"/>
</dbReference>
<dbReference type="FunCoup" id="C4R8S5">
    <property type="interactions" value="322"/>
</dbReference>
<keyword evidence="7 14" id="KW-0274">FAD</keyword>
<dbReference type="PANTHER" id="PTHR19370:SF171">
    <property type="entry name" value="NADH-CYTOCHROME B5 REDUCTASE 2"/>
    <property type="match status" value="1"/>
</dbReference>
<feature type="binding site" evidence="14">
    <location>
        <position position="130"/>
    </location>
    <ligand>
        <name>FAD</name>
        <dbReference type="ChEBI" id="CHEBI:57692"/>
    </ligand>
</feature>
<comment type="cofactor">
    <cofactor evidence="1 14 15">
        <name>FAD</name>
        <dbReference type="ChEBI" id="CHEBI:57692"/>
    </cofactor>
</comment>
<dbReference type="InterPro" id="IPR001709">
    <property type="entry name" value="Flavoprot_Pyr_Nucl_cyt_Rdtase"/>
</dbReference>
<dbReference type="EC" id="1.6.2.2" evidence="15"/>
<dbReference type="InterPro" id="IPR017938">
    <property type="entry name" value="Riboflavin_synthase-like_b-brl"/>
</dbReference>
<dbReference type="GeneID" id="8201020"/>
<evidence type="ECO:0000259" key="16">
    <source>
        <dbReference type="PROSITE" id="PS51384"/>
    </source>
</evidence>
<evidence type="ECO:0000256" key="8">
    <source>
        <dbReference type="ARBA" id="ARBA00022989"/>
    </source>
</evidence>
<evidence type="ECO:0000256" key="1">
    <source>
        <dbReference type="ARBA" id="ARBA00001974"/>
    </source>
</evidence>
<name>C4R8S5_KOMPG</name>
<dbReference type="InParanoid" id="C4R8S5"/>
<dbReference type="GO" id="GO:0090524">
    <property type="term" value="F:cytochrome-b5 reductase activity, acting on NADH"/>
    <property type="evidence" value="ECO:0007669"/>
    <property type="project" value="UniProtKB-EC"/>
</dbReference>
<feature type="binding site" evidence="14">
    <location>
        <position position="122"/>
    </location>
    <ligand>
        <name>FAD</name>
        <dbReference type="ChEBI" id="CHEBI:57692"/>
    </ligand>
</feature>
<protein>
    <recommendedName>
        <fullName evidence="15">NADH-cytochrome b5 reductase</fullName>
        <ecNumber evidence="15">1.6.2.2</ecNumber>
    </recommendedName>
</protein>
<sequence>MLKNPNMFAKISSSRFFIPTVAATAAAIGSTYFLSTRNFASNESPKAFVGDDKWIDLQLIKAEDLTHDTKKVYFKLPEKDQVSGLEVASLLLAKFVTPKGSNVIRPYTPVSDVNEKGVVEFVIKRYETGKMGNHIFNLKPNDTLAFKGPLQKWKWQPNQFKEIALIGGGSGITPLYQLIHHITNNPEDKTKVKLFYGNKTPNDILLRKELEETAAKNPEQFELHLFLDKDAEQVPSASSGFISKDVLKKYLPGPSNDSHVFVCGPPPLYKAISGEKVSPQDQGEVTGALADLGYDKTHVFKF</sequence>